<sequence length="129" mass="15285">MSFYYDFLQSIKPKNKKTNFNSFKQLAIRNLRILIFKKSEQNINNSFIRNEKNVHEVCSRERKYMRQFSHCHLVDSQIKDTISKLIRGPSSEECLMKKSTTKTYSISHSSRFIWINFGNITAARTHSLD</sequence>
<reference evidence="1 2" key="1">
    <citation type="journal article" date="2018" name="Sci. Rep.">
        <title>Genomic signatures of local adaptation to the degree of environmental predictability in rotifers.</title>
        <authorList>
            <person name="Franch-Gras L."/>
            <person name="Hahn C."/>
            <person name="Garcia-Roger E.M."/>
            <person name="Carmona M.J."/>
            <person name="Serra M."/>
            <person name="Gomez A."/>
        </authorList>
    </citation>
    <scope>NUCLEOTIDE SEQUENCE [LARGE SCALE GENOMIC DNA]</scope>
    <source>
        <strain evidence="1">HYR1</strain>
    </source>
</reference>
<dbReference type="Proteomes" id="UP000276133">
    <property type="component" value="Unassembled WGS sequence"/>
</dbReference>
<accession>A0A3M7RQN3</accession>
<gene>
    <name evidence="1" type="ORF">BpHYR1_035640</name>
</gene>
<dbReference type="AlphaFoldDB" id="A0A3M7RQN3"/>
<evidence type="ECO:0000313" key="1">
    <source>
        <dbReference type="EMBL" id="RNA25598.1"/>
    </source>
</evidence>
<proteinExistence type="predicted"/>
<comment type="caution">
    <text evidence="1">The sequence shown here is derived from an EMBL/GenBank/DDBJ whole genome shotgun (WGS) entry which is preliminary data.</text>
</comment>
<protein>
    <submittedName>
        <fullName evidence="1">Uncharacterized protein</fullName>
    </submittedName>
</protein>
<dbReference type="EMBL" id="REGN01002896">
    <property type="protein sequence ID" value="RNA25598.1"/>
    <property type="molecule type" value="Genomic_DNA"/>
</dbReference>
<keyword evidence="2" id="KW-1185">Reference proteome</keyword>
<name>A0A3M7RQN3_BRAPC</name>
<evidence type="ECO:0000313" key="2">
    <source>
        <dbReference type="Proteomes" id="UP000276133"/>
    </source>
</evidence>
<organism evidence="1 2">
    <name type="scientific">Brachionus plicatilis</name>
    <name type="common">Marine rotifer</name>
    <name type="synonym">Brachionus muelleri</name>
    <dbReference type="NCBI Taxonomy" id="10195"/>
    <lineage>
        <taxon>Eukaryota</taxon>
        <taxon>Metazoa</taxon>
        <taxon>Spiralia</taxon>
        <taxon>Gnathifera</taxon>
        <taxon>Rotifera</taxon>
        <taxon>Eurotatoria</taxon>
        <taxon>Monogononta</taxon>
        <taxon>Pseudotrocha</taxon>
        <taxon>Ploima</taxon>
        <taxon>Brachionidae</taxon>
        <taxon>Brachionus</taxon>
    </lineage>
</organism>